<proteinExistence type="predicted"/>
<feature type="compositionally biased region" description="Acidic residues" evidence="2">
    <location>
        <begin position="135"/>
        <end position="146"/>
    </location>
</feature>
<feature type="compositionally biased region" description="Low complexity" evidence="2">
    <location>
        <begin position="103"/>
        <end position="115"/>
    </location>
</feature>
<evidence type="ECO:0000313" key="3">
    <source>
        <dbReference type="EMBL" id="ELU45642.1"/>
    </source>
</evidence>
<name>L8X971_THACA</name>
<evidence type="ECO:0000256" key="2">
    <source>
        <dbReference type="SAM" id="MobiDB-lite"/>
    </source>
</evidence>
<feature type="coiled-coil region" evidence="1">
    <location>
        <begin position="245"/>
        <end position="272"/>
    </location>
</feature>
<dbReference type="EMBL" id="AFRT01000057">
    <property type="protein sequence ID" value="ELU45642.1"/>
    <property type="molecule type" value="Genomic_DNA"/>
</dbReference>
<feature type="compositionally biased region" description="Low complexity" evidence="2">
    <location>
        <begin position="160"/>
        <end position="175"/>
    </location>
</feature>
<reference evidence="3 4" key="1">
    <citation type="journal article" date="2013" name="Nat. Commun.">
        <title>The evolution and pathogenic mechanisms of the rice sheath blight pathogen.</title>
        <authorList>
            <person name="Zheng A."/>
            <person name="Lin R."/>
            <person name="Xu L."/>
            <person name="Qin P."/>
            <person name="Tang C."/>
            <person name="Ai P."/>
            <person name="Zhang D."/>
            <person name="Liu Y."/>
            <person name="Sun Z."/>
            <person name="Feng H."/>
            <person name="Wang Y."/>
            <person name="Chen Y."/>
            <person name="Liang X."/>
            <person name="Fu R."/>
            <person name="Li Q."/>
            <person name="Zhang J."/>
            <person name="Yu X."/>
            <person name="Xie Z."/>
            <person name="Ding L."/>
            <person name="Guan P."/>
            <person name="Tang J."/>
            <person name="Liang Y."/>
            <person name="Wang S."/>
            <person name="Deng Q."/>
            <person name="Li S."/>
            <person name="Zhu J."/>
            <person name="Wang L."/>
            <person name="Liu H."/>
            <person name="Li P."/>
        </authorList>
    </citation>
    <scope>NUCLEOTIDE SEQUENCE [LARGE SCALE GENOMIC DNA]</scope>
    <source>
        <strain evidence="4">AG-1 IA</strain>
    </source>
</reference>
<comment type="caution">
    <text evidence="3">The sequence shown here is derived from an EMBL/GenBank/DDBJ whole genome shotgun (WGS) entry which is preliminary data.</text>
</comment>
<dbReference type="HOGENOM" id="CLU_059614_0_0_1"/>
<gene>
    <name evidence="3" type="ORF">AG1IA_00328</name>
</gene>
<dbReference type="AlphaFoldDB" id="L8X971"/>
<dbReference type="OrthoDB" id="3362703at2759"/>
<keyword evidence="4" id="KW-1185">Reference proteome</keyword>
<feature type="compositionally biased region" description="Acidic residues" evidence="2">
    <location>
        <begin position="75"/>
        <end position="87"/>
    </location>
</feature>
<feature type="region of interest" description="Disordered" evidence="2">
    <location>
        <begin position="1"/>
        <end position="215"/>
    </location>
</feature>
<protein>
    <submittedName>
        <fullName evidence="3">Uncharacterized protein</fullName>
    </submittedName>
</protein>
<dbReference type="Proteomes" id="UP000011668">
    <property type="component" value="Unassembled WGS sequence"/>
</dbReference>
<evidence type="ECO:0000313" key="4">
    <source>
        <dbReference type="Proteomes" id="UP000011668"/>
    </source>
</evidence>
<evidence type="ECO:0000256" key="1">
    <source>
        <dbReference type="SAM" id="Coils"/>
    </source>
</evidence>
<organism evidence="3 4">
    <name type="scientific">Thanatephorus cucumeris (strain AG1-IA)</name>
    <name type="common">Rice sheath blight fungus</name>
    <name type="synonym">Rhizoctonia solani</name>
    <dbReference type="NCBI Taxonomy" id="983506"/>
    <lineage>
        <taxon>Eukaryota</taxon>
        <taxon>Fungi</taxon>
        <taxon>Dikarya</taxon>
        <taxon>Basidiomycota</taxon>
        <taxon>Agaricomycotina</taxon>
        <taxon>Agaricomycetes</taxon>
        <taxon>Cantharellales</taxon>
        <taxon>Ceratobasidiaceae</taxon>
        <taxon>Rhizoctonia</taxon>
        <taxon>Rhizoctonia solani AG-1</taxon>
    </lineage>
</organism>
<keyword evidence="1" id="KW-0175">Coiled coil</keyword>
<sequence>MRTTVKVQNESDEEEDIQRVAPSAKKSKRTRHIVDDGSSSSDHGPPSKRRSSSAVPPKSHKSKTSKKSGTNYTDSDSDANEEADVDVEGSGSEALPPEDDAADSASSHSSSPAKSRTTRRQALASRPKSNRVQSDEESGQASENEEIAPLPRQAKIPTIPRRQQTASSSSTPTATKPLRKPVTSKQPKDKDSERLSSATISGIPSIPRRPKDASAVVKDTQDMDLLNKDVYNQLFNTPASSKPVAKHVQNEAKQKEIDAKRAAAKAALLEARASTFDLQLPTDKVLAFELMQLSFLEPASQASSVVCSQVKAFTYMYWFPTANTVSEALLALRIMKNFAFSASANNSVQSTVTQTLISPPSTRERQGRVKANEDRLVLRNPCEKECKNEA</sequence>
<accession>L8X971</accession>